<name>A0ABN9UM43_9DINO</name>
<evidence type="ECO:0000256" key="1">
    <source>
        <dbReference type="SAM" id="MobiDB-lite"/>
    </source>
</evidence>
<sequence>MGPRSAARARSVGHALPASAAERQGRWCHADGGKAKSSYSLSVSGQSIGPFSSSASLGPRAAARARSVGHALRASAAERQGALVPRGRREGEAVVLAVRVWPVHRAALDL</sequence>
<comment type="caution">
    <text evidence="2">The sequence shown here is derived from an EMBL/GenBank/DDBJ whole genome shotgun (WGS) entry which is preliminary data.</text>
</comment>
<reference evidence="2" key="1">
    <citation type="submission" date="2023-10" db="EMBL/GenBank/DDBJ databases">
        <authorList>
            <person name="Chen Y."/>
            <person name="Shah S."/>
            <person name="Dougan E. K."/>
            <person name="Thang M."/>
            <person name="Chan C."/>
        </authorList>
    </citation>
    <scope>NUCLEOTIDE SEQUENCE [LARGE SCALE GENOMIC DNA]</scope>
</reference>
<dbReference type="Proteomes" id="UP001189429">
    <property type="component" value="Unassembled WGS sequence"/>
</dbReference>
<feature type="region of interest" description="Disordered" evidence="1">
    <location>
        <begin position="1"/>
        <end position="25"/>
    </location>
</feature>
<evidence type="ECO:0000313" key="2">
    <source>
        <dbReference type="EMBL" id="CAK0860963.1"/>
    </source>
</evidence>
<gene>
    <name evidence="2" type="ORF">PCOR1329_LOCUS49777</name>
</gene>
<evidence type="ECO:0000313" key="3">
    <source>
        <dbReference type="Proteomes" id="UP001189429"/>
    </source>
</evidence>
<proteinExistence type="predicted"/>
<protein>
    <submittedName>
        <fullName evidence="2">Uncharacterized protein</fullName>
    </submittedName>
</protein>
<keyword evidence="3" id="KW-1185">Reference proteome</keyword>
<dbReference type="EMBL" id="CAUYUJ010016027">
    <property type="protein sequence ID" value="CAK0860963.1"/>
    <property type="molecule type" value="Genomic_DNA"/>
</dbReference>
<organism evidence="2 3">
    <name type="scientific">Prorocentrum cordatum</name>
    <dbReference type="NCBI Taxonomy" id="2364126"/>
    <lineage>
        <taxon>Eukaryota</taxon>
        <taxon>Sar</taxon>
        <taxon>Alveolata</taxon>
        <taxon>Dinophyceae</taxon>
        <taxon>Prorocentrales</taxon>
        <taxon>Prorocentraceae</taxon>
        <taxon>Prorocentrum</taxon>
    </lineage>
</organism>
<accession>A0ABN9UM43</accession>